<dbReference type="EC" id="3.2.1.37" evidence="6"/>
<dbReference type="InterPro" id="IPR000514">
    <property type="entry name" value="Glyco_hydro_39"/>
</dbReference>
<evidence type="ECO:0000256" key="3">
    <source>
        <dbReference type="ARBA" id="ARBA00023295"/>
    </source>
</evidence>
<dbReference type="InterPro" id="IPR017853">
    <property type="entry name" value="GH"/>
</dbReference>
<keyword evidence="3 6" id="KW-0326">Glycosidase</keyword>
<dbReference type="PANTHER" id="PTHR12631:SF10">
    <property type="entry name" value="BETA-XYLOSIDASE-LIKE PROTEIN-RELATED"/>
    <property type="match status" value="1"/>
</dbReference>
<dbReference type="RefSeq" id="WP_069151956.1">
    <property type="nucleotide sequence ID" value="NZ_MCGH01000002.1"/>
</dbReference>
<dbReference type="GO" id="GO:0005975">
    <property type="term" value="P:carbohydrate metabolic process"/>
    <property type="evidence" value="ECO:0007669"/>
    <property type="project" value="InterPro"/>
</dbReference>
<dbReference type="SUPFAM" id="SSF51011">
    <property type="entry name" value="Glycosyl hydrolase domain"/>
    <property type="match status" value="1"/>
</dbReference>
<dbReference type="InterPro" id="IPR051923">
    <property type="entry name" value="Glycosyl_Hydrolase_39"/>
</dbReference>
<proteinExistence type="inferred from homology"/>
<evidence type="ECO:0000313" key="6">
    <source>
        <dbReference type="EMBL" id="ODM05798.1"/>
    </source>
</evidence>
<dbReference type="PROSITE" id="PS01027">
    <property type="entry name" value="GLYCOSYL_HYDROL_F39"/>
    <property type="match status" value="1"/>
</dbReference>
<dbReference type="SUPFAM" id="SSF51445">
    <property type="entry name" value="(Trans)glycosidases"/>
    <property type="match status" value="1"/>
</dbReference>
<sequence length="504" mass="57486">MKQFVWDYKDEVKPLKPYWNMCVGSCHGTTALRQDYREQLEKCQRELGFRYVRFHGLFDDDMSVLTRPMMGAKDEWVVSFTNVDSVFDFLLSINMKPFVEIGFMPEALKSKETTIFHYKGNTSRPASYERWDWLIRLFAEHLTERYGLGEVRQWFFEVWNEPNLGGPDSPFGFWADTMEEYFNLYSHTARALKAVDERLKVGGPATSNNSWIPEFLEYCKKTGTPVDFVSTHHYPTDVVLGYGVEDSQNFMTPEEGESVEDFLERRKEQHKRLWEKVDRGVLTQMTQKAVKEAAGLPVYYTEWNSGAGIASDGPFGSSFILKTIMDSVDLAEGYSYWTFSDIFEEGGMPYKPFHGGFGLLNLQGIPKASYRAFQLLNKLGDERYVRAGAQGTVDVYGVRKNACQAVQFLAVNHHSLLHEIREEEIEIRLTGAAPVKAAVERLDEAHGNALACWQGMGEPDYPDRAQLALLEAASYTKEETMEIKDGTITLTLPPMGAALITMYL</sequence>
<dbReference type="Gene3D" id="2.60.40.1500">
    <property type="entry name" value="Glycosyl hydrolase domain, family 39"/>
    <property type="match status" value="1"/>
</dbReference>
<comment type="caution">
    <text evidence="6">The sequence shown here is derived from an EMBL/GenBank/DDBJ whole genome shotgun (WGS) entry which is preliminary data.</text>
</comment>
<organism evidence="6 7">
    <name type="scientific">Eisenbergiella tayi</name>
    <dbReference type="NCBI Taxonomy" id="1432052"/>
    <lineage>
        <taxon>Bacteria</taxon>
        <taxon>Bacillati</taxon>
        <taxon>Bacillota</taxon>
        <taxon>Clostridia</taxon>
        <taxon>Lachnospirales</taxon>
        <taxon>Lachnospiraceae</taxon>
        <taxon>Eisenbergiella</taxon>
    </lineage>
</organism>
<dbReference type="EMBL" id="MCGH01000002">
    <property type="protein sequence ID" value="ODM05798.1"/>
    <property type="molecule type" value="Genomic_DNA"/>
</dbReference>
<dbReference type="GO" id="GO:0009044">
    <property type="term" value="F:xylan 1,4-beta-xylosidase activity"/>
    <property type="evidence" value="ECO:0007669"/>
    <property type="project" value="UniProtKB-EC"/>
</dbReference>
<dbReference type="PATRIC" id="fig|1432052.4.peg.1883"/>
<dbReference type="Gene3D" id="3.20.20.80">
    <property type="entry name" value="Glycosidases"/>
    <property type="match status" value="1"/>
</dbReference>
<dbReference type="PANTHER" id="PTHR12631">
    <property type="entry name" value="ALPHA-L-IDURONIDASE"/>
    <property type="match status" value="1"/>
</dbReference>
<accession>A0A1E3AAP8</accession>
<dbReference type="AlphaFoldDB" id="A0A1E3AAP8"/>
<evidence type="ECO:0000313" key="7">
    <source>
        <dbReference type="Proteomes" id="UP000094067"/>
    </source>
</evidence>
<reference evidence="6 7" key="1">
    <citation type="submission" date="2016-07" db="EMBL/GenBank/DDBJ databases">
        <title>Characterization of isolates of Eisenbergiella tayi derived from blood cultures, using whole genome sequencing.</title>
        <authorList>
            <person name="Burdz T."/>
            <person name="Wiebe D."/>
            <person name="Huynh C."/>
            <person name="Bernard K."/>
        </authorList>
    </citation>
    <scope>NUCLEOTIDE SEQUENCE [LARGE SCALE GENOMIC DNA]</scope>
    <source>
        <strain evidence="6 7">NML 110608</strain>
    </source>
</reference>
<gene>
    <name evidence="6" type="primary">xynB_3</name>
    <name evidence="6" type="ORF">BEI61_01687</name>
</gene>
<dbReference type="Pfam" id="PF01229">
    <property type="entry name" value="Glyco_hydro_39"/>
    <property type="match status" value="1"/>
</dbReference>
<feature type="domain" description="Glycosyl hydrolases family 39 N-terminal catalytic" evidence="5">
    <location>
        <begin position="10"/>
        <end position="480"/>
    </location>
</feature>
<feature type="active site" description="Proton donor" evidence="4">
    <location>
        <position position="161"/>
    </location>
</feature>
<evidence type="ECO:0000256" key="2">
    <source>
        <dbReference type="ARBA" id="ARBA00022801"/>
    </source>
</evidence>
<protein>
    <submittedName>
        <fullName evidence="6">Beta-xylosidase</fullName>
        <ecNumber evidence="6">3.2.1.37</ecNumber>
    </submittedName>
</protein>
<keyword evidence="2 6" id="KW-0378">Hydrolase</keyword>
<comment type="similarity">
    <text evidence="1">Belongs to the glycosyl hydrolase 39 family.</text>
</comment>
<dbReference type="InterPro" id="IPR049165">
    <property type="entry name" value="GH39_as"/>
</dbReference>
<dbReference type="Proteomes" id="UP000094067">
    <property type="component" value="Unassembled WGS sequence"/>
</dbReference>
<evidence type="ECO:0000256" key="1">
    <source>
        <dbReference type="ARBA" id="ARBA00008875"/>
    </source>
</evidence>
<evidence type="ECO:0000256" key="4">
    <source>
        <dbReference type="PIRSR" id="PIRSR600514-1"/>
    </source>
</evidence>
<dbReference type="PRINTS" id="PR00745">
    <property type="entry name" value="GLHYDRLASE39"/>
</dbReference>
<evidence type="ECO:0000259" key="5">
    <source>
        <dbReference type="Pfam" id="PF01229"/>
    </source>
</evidence>
<dbReference type="InterPro" id="IPR049166">
    <property type="entry name" value="GH39_cat"/>
</dbReference>
<name>A0A1E3AAP8_9FIRM</name>